<dbReference type="PANTHER" id="PTHR33938">
    <property type="entry name" value="FERULOYL ESTERASE B-RELATED"/>
    <property type="match status" value="1"/>
</dbReference>
<dbReference type="AlphaFoldDB" id="A0A7W9AI46"/>
<evidence type="ECO:0000313" key="9">
    <source>
        <dbReference type="EMBL" id="MBB5685932.1"/>
    </source>
</evidence>
<reference evidence="9 10" key="1">
    <citation type="submission" date="2020-08" db="EMBL/GenBank/DDBJ databases">
        <title>Genomic Encyclopedia of Type Strains, Phase IV (KMG-IV): sequencing the most valuable type-strain genomes for metagenomic binning, comparative biology and taxonomic classification.</title>
        <authorList>
            <person name="Goeker M."/>
        </authorList>
    </citation>
    <scope>NUCLEOTIDE SEQUENCE [LARGE SCALE GENOMIC DNA]</scope>
    <source>
        <strain evidence="9 10">DSM 25079</strain>
    </source>
</reference>
<name>A0A7W9AI46_9SPHN</name>
<dbReference type="GO" id="GO:0030600">
    <property type="term" value="F:feruloyl esterase activity"/>
    <property type="evidence" value="ECO:0007669"/>
    <property type="project" value="UniProtKB-EC"/>
</dbReference>
<comment type="similarity">
    <text evidence="1">Belongs to the tannase family.</text>
</comment>
<dbReference type="RefSeq" id="WP_184017837.1">
    <property type="nucleotide sequence ID" value="NZ_JACIJC010000003.1"/>
</dbReference>
<dbReference type="Proteomes" id="UP000549617">
    <property type="component" value="Unassembled WGS sequence"/>
</dbReference>
<evidence type="ECO:0000256" key="3">
    <source>
        <dbReference type="ARBA" id="ARBA00022723"/>
    </source>
</evidence>
<dbReference type="InterPro" id="IPR011118">
    <property type="entry name" value="Tannase/feruloyl_esterase"/>
</dbReference>
<feature type="signal peptide" evidence="8">
    <location>
        <begin position="1"/>
        <end position="31"/>
    </location>
</feature>
<dbReference type="GO" id="GO:0046872">
    <property type="term" value="F:metal ion binding"/>
    <property type="evidence" value="ECO:0007669"/>
    <property type="project" value="UniProtKB-KW"/>
</dbReference>
<dbReference type="Pfam" id="PF07519">
    <property type="entry name" value="Tannase"/>
    <property type="match status" value="1"/>
</dbReference>
<keyword evidence="5 9" id="KW-0378">Hydrolase</keyword>
<sequence length="555" mass="57848">MTFFRITTGTSVAALLCALSSGGPLSSSAQAAPARPMPAMAADACAKLAGRKLDMVKIISARTQPAGVPIEASGGGAAAGMPAVPGVPQFCRVIGQIIPEAGSSIGFEVWMPSQGWDGRFHGAGMGGFAGSIDYMALTMAVKAGEAGVATDTGHQGTMMDTAWAKGSPQRVRDYGWRGVHQSTVAAKKLVKAFYGSGPKHSYFVGCSGGGRQGLMEAARFPEDYDGIVAGAPAARWTDLAFAMINTVKAQSAPGAAIRPEQAKLIQSEVLAQCDAADGQPDGLVDDPRQCRFDVSKLACGTSPSAQCLASPQIDALKQIYAGPRDAAGHPLAAGYLPGGSEVGFPVPVFGWESYILNGPDGRSGNQKHMAGLLGDLVQRPFATPETFDFNTDPARLRAALSGDLDTPPNLRRYFARGGKLILWHGWADAAIPPEATIQYRDAVLRESGAAAKDSMSLFMVPGVQHCMGGTGAGSFGQLHPPQADDTPQRHIVAALQQWVEKGAAPQALVGSRGFGGLMGMPLSKPDRQRLLCAFPKRSVLQPGGDPDQAASYVCR</sequence>
<protein>
    <submittedName>
        <fullName evidence="9">Feruloyl esterase</fullName>
        <ecNumber evidence="9">3.1.1.73</ecNumber>
    </submittedName>
</protein>
<evidence type="ECO:0000313" key="10">
    <source>
        <dbReference type="Proteomes" id="UP000549617"/>
    </source>
</evidence>
<feature type="chain" id="PRO_5030961266" evidence="8">
    <location>
        <begin position="32"/>
        <end position="555"/>
    </location>
</feature>
<evidence type="ECO:0000256" key="1">
    <source>
        <dbReference type="ARBA" id="ARBA00006249"/>
    </source>
</evidence>
<keyword evidence="4 8" id="KW-0732">Signal</keyword>
<dbReference type="EC" id="3.1.1.73" evidence="9"/>
<evidence type="ECO:0000256" key="4">
    <source>
        <dbReference type="ARBA" id="ARBA00022729"/>
    </source>
</evidence>
<proteinExistence type="inferred from homology"/>
<organism evidence="9 10">
    <name type="scientific">Sphingobium boeckii</name>
    <dbReference type="NCBI Taxonomy" id="1082345"/>
    <lineage>
        <taxon>Bacteria</taxon>
        <taxon>Pseudomonadati</taxon>
        <taxon>Pseudomonadota</taxon>
        <taxon>Alphaproteobacteria</taxon>
        <taxon>Sphingomonadales</taxon>
        <taxon>Sphingomonadaceae</taxon>
        <taxon>Sphingobium</taxon>
    </lineage>
</organism>
<keyword evidence="7" id="KW-1015">Disulfide bond</keyword>
<dbReference type="SUPFAM" id="SSF53474">
    <property type="entry name" value="alpha/beta-Hydrolases"/>
    <property type="match status" value="1"/>
</dbReference>
<keyword evidence="10" id="KW-1185">Reference proteome</keyword>
<evidence type="ECO:0000256" key="7">
    <source>
        <dbReference type="ARBA" id="ARBA00023157"/>
    </source>
</evidence>
<accession>A0A7W9AI46</accession>
<comment type="caution">
    <text evidence="9">The sequence shown here is derived from an EMBL/GenBank/DDBJ whole genome shotgun (WGS) entry which is preliminary data.</text>
</comment>
<dbReference type="Gene3D" id="3.40.50.1820">
    <property type="entry name" value="alpha/beta hydrolase"/>
    <property type="match status" value="1"/>
</dbReference>
<dbReference type="InterPro" id="IPR029058">
    <property type="entry name" value="AB_hydrolase_fold"/>
</dbReference>
<evidence type="ECO:0000256" key="6">
    <source>
        <dbReference type="ARBA" id="ARBA00022837"/>
    </source>
</evidence>
<keyword evidence="2" id="KW-0719">Serine esterase</keyword>
<gene>
    <name evidence="9" type="ORF">FHS49_001948</name>
</gene>
<evidence type="ECO:0000256" key="2">
    <source>
        <dbReference type="ARBA" id="ARBA00022487"/>
    </source>
</evidence>
<evidence type="ECO:0000256" key="5">
    <source>
        <dbReference type="ARBA" id="ARBA00022801"/>
    </source>
</evidence>
<dbReference type="PANTHER" id="PTHR33938:SF15">
    <property type="entry name" value="FERULOYL ESTERASE B-RELATED"/>
    <property type="match status" value="1"/>
</dbReference>
<evidence type="ECO:0000256" key="8">
    <source>
        <dbReference type="SAM" id="SignalP"/>
    </source>
</evidence>
<keyword evidence="6" id="KW-0106">Calcium</keyword>
<keyword evidence="3" id="KW-0479">Metal-binding</keyword>
<dbReference type="EMBL" id="JACIJC010000003">
    <property type="protein sequence ID" value="MBB5685932.1"/>
    <property type="molecule type" value="Genomic_DNA"/>
</dbReference>